<accession>A0ABS0F0L7</accession>
<reference evidence="1 2" key="1">
    <citation type="submission" date="2020-11" db="EMBL/GenBank/DDBJ databases">
        <title>Genomic insight of Alicyclobacillus mali FL 18 reveals a new arsenic-resistant strain, with potential in environmental biotechnology.</title>
        <authorList>
            <person name="Fiorentino G."/>
            <person name="Gallo G."/>
            <person name="Aulitto M."/>
        </authorList>
    </citation>
    <scope>NUCLEOTIDE SEQUENCE [LARGE SCALE GENOMIC DNA]</scope>
    <source>
        <strain evidence="1 2">FL 18</strain>
    </source>
</reference>
<protein>
    <submittedName>
        <fullName evidence="1">Uncharacterized protein</fullName>
    </submittedName>
</protein>
<evidence type="ECO:0000313" key="2">
    <source>
        <dbReference type="Proteomes" id="UP000642910"/>
    </source>
</evidence>
<comment type="caution">
    <text evidence="1">The sequence shown here is derived from an EMBL/GenBank/DDBJ whole genome shotgun (WGS) entry which is preliminary data.</text>
</comment>
<proteinExistence type="predicted"/>
<organism evidence="1 2">
    <name type="scientific">Alicyclobacillus mali</name>
    <name type="common">ex Roth et al. 2021</name>
    <dbReference type="NCBI Taxonomy" id="1123961"/>
    <lineage>
        <taxon>Bacteria</taxon>
        <taxon>Bacillati</taxon>
        <taxon>Bacillota</taxon>
        <taxon>Bacilli</taxon>
        <taxon>Bacillales</taxon>
        <taxon>Alicyclobacillaceae</taxon>
        <taxon>Alicyclobacillus</taxon>
    </lineage>
</organism>
<keyword evidence="2" id="KW-1185">Reference proteome</keyword>
<name>A0ABS0F0L7_9BACL</name>
<evidence type="ECO:0000313" key="1">
    <source>
        <dbReference type="EMBL" id="MBF8376851.1"/>
    </source>
</evidence>
<dbReference type="EMBL" id="JADPKZ010000029">
    <property type="protein sequence ID" value="MBF8376851.1"/>
    <property type="molecule type" value="Genomic_DNA"/>
</dbReference>
<dbReference type="Proteomes" id="UP000642910">
    <property type="component" value="Unassembled WGS sequence"/>
</dbReference>
<gene>
    <name evidence="1" type="ORF">IW967_03055</name>
</gene>
<sequence>MVAALGGLVLMAWSPLVADFVGRPASAARAETPSGPALPLVLERAPFDWEGRPVYVLINRSSLTLTHIVIQSWEGDLLPLLYIGERPPSSVPPHPLAHPPYTLNPGCSVWFVGQEQPRPRYVINWLDQGVNSYQVVERIKFE</sequence>